<dbReference type="Pfam" id="PF00593">
    <property type="entry name" value="TonB_dep_Rec_b-barrel"/>
    <property type="match status" value="1"/>
</dbReference>
<feature type="chain" id="PRO_5047460128" evidence="8">
    <location>
        <begin position="28"/>
        <end position="993"/>
    </location>
</feature>
<dbReference type="Gene3D" id="3.55.50.30">
    <property type="match status" value="1"/>
</dbReference>
<dbReference type="InterPro" id="IPR037066">
    <property type="entry name" value="Plug_dom_sf"/>
</dbReference>
<dbReference type="PANTHER" id="PTHR40980:SF3">
    <property type="entry name" value="TONB-DEPENDENT RECEPTOR-LIKE BETA-BARREL DOMAIN-CONTAINING PROTEIN"/>
    <property type="match status" value="1"/>
</dbReference>
<keyword evidence="2" id="KW-0813">Transport</keyword>
<dbReference type="PANTHER" id="PTHR40980">
    <property type="entry name" value="PLUG DOMAIN-CONTAINING PROTEIN"/>
    <property type="match status" value="1"/>
</dbReference>
<name>A0ABV7T2P3_9SPHN</name>
<dbReference type="InterPro" id="IPR000531">
    <property type="entry name" value="Beta-barrel_TonB"/>
</dbReference>
<keyword evidence="3" id="KW-0406">Ion transport</keyword>
<dbReference type="SMART" id="SM00965">
    <property type="entry name" value="STN"/>
    <property type="match status" value="1"/>
</dbReference>
<evidence type="ECO:0000256" key="5">
    <source>
        <dbReference type="ARBA" id="ARBA00023136"/>
    </source>
</evidence>
<dbReference type="Gene3D" id="2.40.170.20">
    <property type="entry name" value="TonB-dependent receptor, beta-barrel domain"/>
    <property type="match status" value="1"/>
</dbReference>
<evidence type="ECO:0000313" key="10">
    <source>
        <dbReference type="EMBL" id="MFC3581907.1"/>
    </source>
</evidence>
<evidence type="ECO:0000256" key="7">
    <source>
        <dbReference type="RuleBase" id="RU003357"/>
    </source>
</evidence>
<keyword evidence="5 7" id="KW-0472">Membrane</keyword>
<reference evidence="11" key="1">
    <citation type="journal article" date="2019" name="Int. J. Syst. Evol. Microbiol.">
        <title>The Global Catalogue of Microorganisms (GCM) 10K type strain sequencing project: providing services to taxonomists for standard genome sequencing and annotation.</title>
        <authorList>
            <consortium name="The Broad Institute Genomics Platform"/>
            <consortium name="The Broad Institute Genome Sequencing Center for Infectious Disease"/>
            <person name="Wu L."/>
            <person name="Ma J."/>
        </authorList>
    </citation>
    <scope>NUCLEOTIDE SEQUENCE [LARGE SCALE GENOMIC DNA]</scope>
    <source>
        <strain evidence="11">KCTC 42739</strain>
    </source>
</reference>
<comment type="similarity">
    <text evidence="7">Belongs to the TonB-dependent receptor family.</text>
</comment>
<dbReference type="Pfam" id="PF07715">
    <property type="entry name" value="Plug"/>
    <property type="match status" value="1"/>
</dbReference>
<dbReference type="InterPro" id="IPR011662">
    <property type="entry name" value="Secretin/TonB_short_N"/>
</dbReference>
<evidence type="ECO:0000256" key="3">
    <source>
        <dbReference type="ARBA" id="ARBA00022496"/>
    </source>
</evidence>
<dbReference type="InterPro" id="IPR010104">
    <property type="entry name" value="TonB_rcpt_bac"/>
</dbReference>
<evidence type="ECO:0000256" key="1">
    <source>
        <dbReference type="ARBA" id="ARBA00004442"/>
    </source>
</evidence>
<keyword evidence="8" id="KW-0732">Signal</keyword>
<dbReference type="CDD" id="cd01347">
    <property type="entry name" value="ligand_gated_channel"/>
    <property type="match status" value="1"/>
</dbReference>
<evidence type="ECO:0000256" key="8">
    <source>
        <dbReference type="SAM" id="SignalP"/>
    </source>
</evidence>
<keyword evidence="10" id="KW-0675">Receptor</keyword>
<accession>A0ABV7T2P3</accession>
<evidence type="ECO:0000313" key="11">
    <source>
        <dbReference type="Proteomes" id="UP001595713"/>
    </source>
</evidence>
<keyword evidence="7" id="KW-0798">TonB box</keyword>
<dbReference type="SUPFAM" id="SSF56935">
    <property type="entry name" value="Porins"/>
    <property type="match status" value="1"/>
</dbReference>
<dbReference type="Proteomes" id="UP001595713">
    <property type="component" value="Unassembled WGS sequence"/>
</dbReference>
<dbReference type="Gene3D" id="2.170.130.10">
    <property type="entry name" value="TonB-dependent receptor, plug domain"/>
    <property type="match status" value="1"/>
</dbReference>
<proteinExistence type="inferred from homology"/>
<dbReference type="InterPro" id="IPR036942">
    <property type="entry name" value="Beta-barrel_TonB_sf"/>
</dbReference>
<gene>
    <name evidence="10" type="ORF">ACFONA_17185</name>
</gene>
<evidence type="ECO:0000256" key="2">
    <source>
        <dbReference type="ARBA" id="ARBA00022448"/>
    </source>
</evidence>
<sequence length="993" mass="106567">MIRTGRLSHLLFCSVALASVAWSPAMAQPTVSAKQRQFDFNLPAQSMTEALLAFSRVTGLQVATSPAKLNGLKANRLRGRMPAAEALRVLTAGTAIDGRIVGDTVVLERQDRADFAQAADAAETASVASDEQNGGEDIVVTGYRESLSRALQLKRSATGSQDVIVAQDIAAFPDQNLAEALQRIPGVAITRDSGEGRQISLRGLGADFTRTQLNGMEVLTNTASGLDSRSSVSRSRSFDYSIFASELFNQVTVEKSYAAEQDEGGIGGTIGLHTAKPFDYPGLTAVVSAKGQVNQYSKSLTPRLVGLVSDRWGDFGALVSVAYSKAETIETGYRNWNWSQINFRAANVGPNISAADRALLVNATGANRVWNSRAQTYATWFNERERLGITAALQYHPSDRTDVTLDILYGKLSNNRETDVLGAAGTNGVSANDITGTQVLTDVTFDEHNSIVAASFDGVDMRTETRNTHDTTDFWQVALNGRTEITDTLSVKVLGGWSRSKFYSTYDQVYLEAVGKSYSFSGINGGNPTNTYGFNPADPAQWTVQGAESRDDGIDSEFYNAKGELAWRIAEGSTLKAGASYKHFENGGLQRRAQYNYDGKTGLPAVPTRVIPYTSRTPYIIADIDGAYQALGISGTVNASNAIAGADYAVREKTVAAYVQYDLDTRLGEVGVRANLGLHYYHTSLNSSGMALTGTTLTPVNITNSYDGFLPAANLAFDLNRSLVLRVSANRNVSRAALSDMRAAATINVAAFGGTISAGNPNLAPFIADSVEGSLEYYDGKRGSLAIGVFYKKMKSFITTETTPVPYNTTGFPLSLLLPGQDPAILFNYTRPVNGPGASIKGVEIAAKRDFDFLPAPFDGLGVLGNLTLADGKTDVLFSGAPVNLPLTNLSKVSTNATLYYDTGRWGVRGSAAMRSKYRWGSGGNGNIGEYIKGTTNFDASAYVNVTPQLQLTLEAINIGNEPLVQYADKDAKRMMTNTTSGRTILFGATMRF</sequence>
<dbReference type="InterPro" id="IPR012910">
    <property type="entry name" value="Plug_dom"/>
</dbReference>
<keyword evidence="3" id="KW-0410">Iron transport</keyword>
<keyword evidence="4" id="KW-0408">Iron</keyword>
<comment type="caution">
    <text evidence="10">The sequence shown here is derived from an EMBL/GenBank/DDBJ whole genome shotgun (WGS) entry which is preliminary data.</text>
</comment>
<feature type="signal peptide" evidence="8">
    <location>
        <begin position="1"/>
        <end position="27"/>
    </location>
</feature>
<protein>
    <submittedName>
        <fullName evidence="10">TonB-dependent receptor</fullName>
    </submittedName>
</protein>
<evidence type="ECO:0000256" key="4">
    <source>
        <dbReference type="ARBA" id="ARBA00023004"/>
    </source>
</evidence>
<feature type="domain" description="Secretin/TonB short N-terminal" evidence="9">
    <location>
        <begin position="60"/>
        <end position="110"/>
    </location>
</feature>
<evidence type="ECO:0000256" key="6">
    <source>
        <dbReference type="ARBA" id="ARBA00023237"/>
    </source>
</evidence>
<organism evidence="10 11">
    <name type="scientific">Sphingomonas hylomeconis</name>
    <dbReference type="NCBI Taxonomy" id="1395958"/>
    <lineage>
        <taxon>Bacteria</taxon>
        <taxon>Pseudomonadati</taxon>
        <taxon>Pseudomonadota</taxon>
        <taxon>Alphaproteobacteria</taxon>
        <taxon>Sphingomonadales</taxon>
        <taxon>Sphingomonadaceae</taxon>
        <taxon>Sphingomonas</taxon>
    </lineage>
</organism>
<evidence type="ECO:0000259" key="9">
    <source>
        <dbReference type="SMART" id="SM00965"/>
    </source>
</evidence>
<dbReference type="NCBIfam" id="TIGR01782">
    <property type="entry name" value="TonB-Xanth-Caul"/>
    <property type="match status" value="1"/>
</dbReference>
<comment type="subcellular location">
    <subcellularLocation>
        <location evidence="1 7">Cell outer membrane</location>
    </subcellularLocation>
</comment>
<keyword evidence="11" id="KW-1185">Reference proteome</keyword>
<keyword evidence="6" id="KW-0998">Cell outer membrane</keyword>
<dbReference type="EMBL" id="JBHRXP010000009">
    <property type="protein sequence ID" value="MFC3581907.1"/>
    <property type="molecule type" value="Genomic_DNA"/>
</dbReference>